<dbReference type="EMBL" id="CP001463">
    <property type="protein sequence ID" value="ACS90897.1"/>
    <property type="molecule type" value="Genomic_DNA"/>
</dbReference>
<gene>
    <name evidence="2" type="ordered locus">TSIB_1848</name>
</gene>
<organism evidence="2 3">
    <name type="scientific">Thermococcus sibiricus (strain DSM 12597 / MM 739)</name>
    <dbReference type="NCBI Taxonomy" id="604354"/>
    <lineage>
        <taxon>Archaea</taxon>
        <taxon>Methanobacteriati</taxon>
        <taxon>Methanobacteriota</taxon>
        <taxon>Thermococci</taxon>
        <taxon>Thermococcales</taxon>
        <taxon>Thermococcaceae</taxon>
        <taxon>Thermococcus</taxon>
    </lineage>
</organism>
<sequence length="54" mass="6527">MEYLKPSPKISPFGKDLTNNKKIKIKEKSLLLQWNKFIMTFIFNLHLWYNDTPL</sequence>
<dbReference type="STRING" id="604354.TSIB_1848"/>
<name>C5ZZR6_THESM</name>
<protein>
    <submittedName>
        <fullName evidence="2">Uncharacterized protein</fullName>
    </submittedName>
</protein>
<keyword evidence="1" id="KW-1133">Transmembrane helix</keyword>
<evidence type="ECO:0000256" key="1">
    <source>
        <dbReference type="SAM" id="Phobius"/>
    </source>
</evidence>
<dbReference type="AlphaFoldDB" id="C5ZZR6"/>
<evidence type="ECO:0000313" key="3">
    <source>
        <dbReference type="Proteomes" id="UP000009079"/>
    </source>
</evidence>
<dbReference type="HOGENOM" id="CLU_3039262_0_0_2"/>
<evidence type="ECO:0000313" key="2">
    <source>
        <dbReference type="EMBL" id="ACS90897.1"/>
    </source>
</evidence>
<keyword evidence="1" id="KW-0812">Transmembrane</keyword>
<reference evidence="2 3" key="1">
    <citation type="journal article" date="2009" name="Appl. Environ. Microbiol.">
        <title>Metabolic versatility and indigenous origin of the archaeon Thermococcus sibiricus, isolated from a siberian oil reservoir, as revealed by genome analysis.</title>
        <authorList>
            <person name="Mardanov A.V."/>
            <person name="Ravin N.V."/>
            <person name="Svetlitchnyi V.A."/>
            <person name="Beletsky A.V."/>
            <person name="Miroshnichenko M.L."/>
            <person name="Bonch-Osmolovskaya E.A."/>
            <person name="Skryabin K.G."/>
        </authorList>
    </citation>
    <scope>NUCLEOTIDE SEQUENCE [LARGE SCALE GENOMIC DNA]</scope>
    <source>
        <strain evidence="3">DSM 12597 / MM 739</strain>
    </source>
</reference>
<dbReference type="Proteomes" id="UP000009079">
    <property type="component" value="Chromosome"/>
</dbReference>
<keyword evidence="3" id="KW-1185">Reference proteome</keyword>
<proteinExistence type="predicted"/>
<dbReference type="KEGG" id="tsi:TSIB_1848"/>
<keyword evidence="1" id="KW-0472">Membrane</keyword>
<accession>C5ZZR6</accession>
<feature type="transmembrane region" description="Helical" evidence="1">
    <location>
        <begin position="30"/>
        <end position="49"/>
    </location>
</feature>